<dbReference type="OrthoDB" id="2590011at2759"/>
<dbReference type="InterPro" id="IPR050936">
    <property type="entry name" value="AP-1-like"/>
</dbReference>
<dbReference type="EMBL" id="ML977317">
    <property type="protein sequence ID" value="KAF2118536.1"/>
    <property type="molecule type" value="Genomic_DNA"/>
</dbReference>
<gene>
    <name evidence="5" type="ORF">BDV96DRAFT_643779</name>
</gene>
<dbReference type="GO" id="GO:0001228">
    <property type="term" value="F:DNA-binding transcription activator activity, RNA polymerase II-specific"/>
    <property type="evidence" value="ECO:0007669"/>
    <property type="project" value="TreeGrafter"/>
</dbReference>
<feature type="region of interest" description="Disordered" evidence="3">
    <location>
        <begin position="1"/>
        <end position="113"/>
    </location>
</feature>
<name>A0A6A5ZH45_9PLEO</name>
<sequence>MAPTYPPSNPAVEYPSPASRRPSECFSDMSSSRRGSLAGFGSDMENKGQWQTIGSESSKSPLANFGIFKGLGGGEKKTRDGQPPKRRGPKPDSKPALTRRQELNRQAQRTHRERKEMYIKALEQEVLRLKDTFANTSRERDAFAEENRRLKELLMAHGIAFDLSSPTNSVLPHGSSTYGGSSRGSISGYGTGTNSTGYTSPPTMPSQPPPMPPQGHVHQQHQHQQAQQQNGNLDYDQLGIDFVLTLERPCMDHMQFLMVRANDATAVTNPTPSDSTHPNNPSDTTIPDALISGHALMATCPPESHVLAHPDEKYPHQMPDIGMGDLMKLLDLSNRLPLDGEITPIMAWAMVLQDPRFRELTAKDVQVMKNDLLAKVRCYGFGAVLEEFEVRDALMAVLAGKGVKMETNSF</sequence>
<proteinExistence type="predicted"/>
<evidence type="ECO:0000256" key="2">
    <source>
        <dbReference type="ARBA" id="ARBA00023242"/>
    </source>
</evidence>
<dbReference type="GO" id="GO:0000976">
    <property type="term" value="F:transcription cis-regulatory region binding"/>
    <property type="evidence" value="ECO:0007669"/>
    <property type="project" value="InterPro"/>
</dbReference>
<feature type="compositionally biased region" description="Low complexity" evidence="3">
    <location>
        <begin position="174"/>
        <end position="201"/>
    </location>
</feature>
<evidence type="ECO:0000256" key="1">
    <source>
        <dbReference type="ARBA" id="ARBA00004123"/>
    </source>
</evidence>
<feature type="compositionally biased region" description="Basic and acidic residues" evidence="3">
    <location>
        <begin position="74"/>
        <end position="103"/>
    </location>
</feature>
<feature type="region of interest" description="Disordered" evidence="3">
    <location>
        <begin position="172"/>
        <end position="229"/>
    </location>
</feature>
<dbReference type="Proteomes" id="UP000799770">
    <property type="component" value="Unassembled WGS sequence"/>
</dbReference>
<dbReference type="PROSITE" id="PS50217">
    <property type="entry name" value="BZIP"/>
    <property type="match status" value="1"/>
</dbReference>
<dbReference type="AlphaFoldDB" id="A0A6A5ZH45"/>
<feature type="domain" description="BZIP" evidence="4">
    <location>
        <begin position="99"/>
        <end position="157"/>
    </location>
</feature>
<evidence type="ECO:0000256" key="3">
    <source>
        <dbReference type="SAM" id="MobiDB-lite"/>
    </source>
</evidence>
<reference evidence="5" key="1">
    <citation type="journal article" date="2020" name="Stud. Mycol.">
        <title>101 Dothideomycetes genomes: a test case for predicting lifestyles and emergence of pathogens.</title>
        <authorList>
            <person name="Haridas S."/>
            <person name="Albert R."/>
            <person name="Binder M."/>
            <person name="Bloem J."/>
            <person name="Labutti K."/>
            <person name="Salamov A."/>
            <person name="Andreopoulos B."/>
            <person name="Baker S."/>
            <person name="Barry K."/>
            <person name="Bills G."/>
            <person name="Bluhm B."/>
            <person name="Cannon C."/>
            <person name="Castanera R."/>
            <person name="Culley D."/>
            <person name="Daum C."/>
            <person name="Ezra D."/>
            <person name="Gonzalez J."/>
            <person name="Henrissat B."/>
            <person name="Kuo A."/>
            <person name="Liang C."/>
            <person name="Lipzen A."/>
            <person name="Lutzoni F."/>
            <person name="Magnuson J."/>
            <person name="Mondo S."/>
            <person name="Nolan M."/>
            <person name="Ohm R."/>
            <person name="Pangilinan J."/>
            <person name="Park H.-J."/>
            <person name="Ramirez L."/>
            <person name="Alfaro M."/>
            <person name="Sun H."/>
            <person name="Tritt A."/>
            <person name="Yoshinaga Y."/>
            <person name="Zwiers L.-H."/>
            <person name="Turgeon B."/>
            <person name="Goodwin S."/>
            <person name="Spatafora J."/>
            <person name="Crous P."/>
            <person name="Grigoriev I."/>
        </authorList>
    </citation>
    <scope>NUCLEOTIDE SEQUENCE</scope>
    <source>
        <strain evidence="5">CBS 627.86</strain>
    </source>
</reference>
<dbReference type="PANTHER" id="PTHR40621">
    <property type="entry name" value="TRANSCRIPTION FACTOR KAPC-RELATED"/>
    <property type="match status" value="1"/>
</dbReference>
<evidence type="ECO:0000259" key="4">
    <source>
        <dbReference type="PROSITE" id="PS50217"/>
    </source>
</evidence>
<dbReference type="SMART" id="SM00338">
    <property type="entry name" value="BRLZ"/>
    <property type="match status" value="1"/>
</dbReference>
<dbReference type="CDD" id="cd14688">
    <property type="entry name" value="bZIP_YAP"/>
    <property type="match status" value="1"/>
</dbReference>
<dbReference type="InterPro" id="IPR004827">
    <property type="entry name" value="bZIP"/>
</dbReference>
<organism evidence="5 6">
    <name type="scientific">Lophiotrema nucula</name>
    <dbReference type="NCBI Taxonomy" id="690887"/>
    <lineage>
        <taxon>Eukaryota</taxon>
        <taxon>Fungi</taxon>
        <taxon>Dikarya</taxon>
        <taxon>Ascomycota</taxon>
        <taxon>Pezizomycotina</taxon>
        <taxon>Dothideomycetes</taxon>
        <taxon>Pleosporomycetidae</taxon>
        <taxon>Pleosporales</taxon>
        <taxon>Lophiotremataceae</taxon>
        <taxon>Lophiotrema</taxon>
    </lineage>
</organism>
<dbReference type="Gene3D" id="1.20.5.170">
    <property type="match status" value="1"/>
</dbReference>
<comment type="subcellular location">
    <subcellularLocation>
        <location evidence="1">Nucleus</location>
    </subcellularLocation>
</comment>
<dbReference type="PANTHER" id="PTHR40621:SF6">
    <property type="entry name" value="AP-1-LIKE TRANSCRIPTION FACTOR YAP1-RELATED"/>
    <property type="match status" value="1"/>
</dbReference>
<accession>A0A6A5ZH45</accession>
<feature type="compositionally biased region" description="Pro residues" evidence="3">
    <location>
        <begin position="202"/>
        <end position="213"/>
    </location>
</feature>
<dbReference type="SUPFAM" id="SSF57959">
    <property type="entry name" value="Leucine zipper domain"/>
    <property type="match status" value="1"/>
</dbReference>
<protein>
    <recommendedName>
        <fullName evidence="4">BZIP domain-containing protein</fullName>
    </recommendedName>
</protein>
<feature type="compositionally biased region" description="Low complexity" evidence="3">
    <location>
        <begin position="214"/>
        <end position="229"/>
    </location>
</feature>
<keyword evidence="6" id="KW-1185">Reference proteome</keyword>
<feature type="compositionally biased region" description="Polar residues" evidence="3">
    <location>
        <begin position="48"/>
        <end position="61"/>
    </location>
</feature>
<dbReference type="InterPro" id="IPR046347">
    <property type="entry name" value="bZIP_sf"/>
</dbReference>
<evidence type="ECO:0000313" key="5">
    <source>
        <dbReference type="EMBL" id="KAF2118536.1"/>
    </source>
</evidence>
<keyword evidence="2" id="KW-0539">Nucleus</keyword>
<evidence type="ECO:0000313" key="6">
    <source>
        <dbReference type="Proteomes" id="UP000799770"/>
    </source>
</evidence>
<dbReference type="GO" id="GO:0090575">
    <property type="term" value="C:RNA polymerase II transcription regulator complex"/>
    <property type="evidence" value="ECO:0007669"/>
    <property type="project" value="TreeGrafter"/>
</dbReference>